<gene>
    <name evidence="1" type="ORF">PISMIDRAFT_118774</name>
</gene>
<sequence>MPYRHISRDLKECAIHLWDSGWELEDICIALGISTSSCYITAWQRYTRQGASHM</sequence>
<dbReference type="HOGENOM" id="CLU_3051253_0_0_1"/>
<proteinExistence type="predicted"/>
<evidence type="ECO:0000313" key="1">
    <source>
        <dbReference type="EMBL" id="KIK13500.1"/>
    </source>
</evidence>
<dbReference type="OrthoDB" id="3255572at2759"/>
<protein>
    <submittedName>
        <fullName evidence="1">Uncharacterized protein</fullName>
    </submittedName>
</protein>
<accession>A0A0C9XME2</accession>
<dbReference type="AlphaFoldDB" id="A0A0C9XME2"/>
<name>A0A0C9XME2_9AGAM</name>
<organism evidence="1 2">
    <name type="scientific">Pisolithus microcarpus 441</name>
    <dbReference type="NCBI Taxonomy" id="765257"/>
    <lineage>
        <taxon>Eukaryota</taxon>
        <taxon>Fungi</taxon>
        <taxon>Dikarya</taxon>
        <taxon>Basidiomycota</taxon>
        <taxon>Agaricomycotina</taxon>
        <taxon>Agaricomycetes</taxon>
        <taxon>Agaricomycetidae</taxon>
        <taxon>Boletales</taxon>
        <taxon>Sclerodermatineae</taxon>
        <taxon>Pisolithaceae</taxon>
        <taxon>Pisolithus</taxon>
    </lineage>
</organism>
<dbReference type="Proteomes" id="UP000054018">
    <property type="component" value="Unassembled WGS sequence"/>
</dbReference>
<reference evidence="2" key="2">
    <citation type="submission" date="2015-01" db="EMBL/GenBank/DDBJ databases">
        <title>Evolutionary Origins and Diversification of the Mycorrhizal Mutualists.</title>
        <authorList>
            <consortium name="DOE Joint Genome Institute"/>
            <consortium name="Mycorrhizal Genomics Consortium"/>
            <person name="Kohler A."/>
            <person name="Kuo A."/>
            <person name="Nagy L.G."/>
            <person name="Floudas D."/>
            <person name="Copeland A."/>
            <person name="Barry K.W."/>
            <person name="Cichocki N."/>
            <person name="Veneault-Fourrey C."/>
            <person name="LaButti K."/>
            <person name="Lindquist E.A."/>
            <person name="Lipzen A."/>
            <person name="Lundell T."/>
            <person name="Morin E."/>
            <person name="Murat C."/>
            <person name="Riley R."/>
            <person name="Ohm R."/>
            <person name="Sun H."/>
            <person name="Tunlid A."/>
            <person name="Henrissat B."/>
            <person name="Grigoriev I.V."/>
            <person name="Hibbett D.S."/>
            <person name="Martin F."/>
        </authorList>
    </citation>
    <scope>NUCLEOTIDE SEQUENCE [LARGE SCALE GENOMIC DNA]</scope>
    <source>
        <strain evidence="2">441</strain>
    </source>
</reference>
<dbReference type="EMBL" id="KN833991">
    <property type="protein sequence ID" value="KIK13500.1"/>
    <property type="molecule type" value="Genomic_DNA"/>
</dbReference>
<reference evidence="1 2" key="1">
    <citation type="submission" date="2014-04" db="EMBL/GenBank/DDBJ databases">
        <authorList>
            <consortium name="DOE Joint Genome Institute"/>
            <person name="Kuo A."/>
            <person name="Kohler A."/>
            <person name="Costa M.D."/>
            <person name="Nagy L.G."/>
            <person name="Floudas D."/>
            <person name="Copeland A."/>
            <person name="Barry K.W."/>
            <person name="Cichocki N."/>
            <person name="Veneault-Fourrey C."/>
            <person name="LaButti K."/>
            <person name="Lindquist E.A."/>
            <person name="Lipzen A."/>
            <person name="Lundell T."/>
            <person name="Morin E."/>
            <person name="Murat C."/>
            <person name="Sun H."/>
            <person name="Tunlid A."/>
            <person name="Henrissat B."/>
            <person name="Grigoriev I.V."/>
            <person name="Hibbett D.S."/>
            <person name="Martin F."/>
            <person name="Nordberg H.P."/>
            <person name="Cantor M.N."/>
            <person name="Hua S.X."/>
        </authorList>
    </citation>
    <scope>NUCLEOTIDE SEQUENCE [LARGE SCALE GENOMIC DNA]</scope>
    <source>
        <strain evidence="1 2">441</strain>
    </source>
</reference>
<evidence type="ECO:0000313" key="2">
    <source>
        <dbReference type="Proteomes" id="UP000054018"/>
    </source>
</evidence>
<keyword evidence="2" id="KW-1185">Reference proteome</keyword>